<comment type="subcellular location">
    <subcellularLocation>
        <location evidence="1">Membrane</location>
        <topology evidence="1">Multi-pass membrane protein</topology>
    </subcellularLocation>
</comment>
<feature type="domain" description="Receptor ligand binding region" evidence="8">
    <location>
        <begin position="60"/>
        <end position="416"/>
    </location>
</feature>
<dbReference type="AlphaFoldDB" id="A0A443RY95"/>
<proteinExistence type="predicted"/>
<gene>
    <name evidence="9" type="ORF">B4U80_12109</name>
</gene>
<comment type="caution">
    <text evidence="9">The sequence shown here is derived from an EMBL/GenBank/DDBJ whole genome shotgun (WGS) entry which is preliminary data.</text>
</comment>
<evidence type="ECO:0000256" key="6">
    <source>
        <dbReference type="ARBA" id="ARBA00023180"/>
    </source>
</evidence>
<evidence type="ECO:0000256" key="2">
    <source>
        <dbReference type="ARBA" id="ARBA00022692"/>
    </source>
</evidence>
<keyword evidence="4" id="KW-0472">Membrane</keyword>
<keyword evidence="3" id="KW-1133">Transmembrane helix</keyword>
<feature type="non-terminal residue" evidence="9">
    <location>
        <position position="416"/>
    </location>
</feature>
<keyword evidence="6" id="KW-0325">Glycoprotein</keyword>
<evidence type="ECO:0000256" key="3">
    <source>
        <dbReference type="ARBA" id="ARBA00022989"/>
    </source>
</evidence>
<evidence type="ECO:0000256" key="7">
    <source>
        <dbReference type="SAM" id="SignalP"/>
    </source>
</evidence>
<accession>A0A443RY95</accession>
<evidence type="ECO:0000256" key="5">
    <source>
        <dbReference type="ARBA" id="ARBA00023170"/>
    </source>
</evidence>
<feature type="signal peptide" evidence="7">
    <location>
        <begin position="1"/>
        <end position="22"/>
    </location>
</feature>
<evidence type="ECO:0000256" key="1">
    <source>
        <dbReference type="ARBA" id="ARBA00004141"/>
    </source>
</evidence>
<keyword evidence="10" id="KW-1185">Reference proteome</keyword>
<dbReference type="InterPro" id="IPR028082">
    <property type="entry name" value="Peripla_BP_I"/>
</dbReference>
<evidence type="ECO:0000313" key="9">
    <source>
        <dbReference type="EMBL" id="RWS20313.1"/>
    </source>
</evidence>
<dbReference type="PANTHER" id="PTHR24060">
    <property type="entry name" value="METABOTROPIC GLUTAMATE RECEPTOR"/>
    <property type="match status" value="1"/>
</dbReference>
<evidence type="ECO:0000256" key="4">
    <source>
        <dbReference type="ARBA" id="ARBA00023136"/>
    </source>
</evidence>
<evidence type="ECO:0000313" key="10">
    <source>
        <dbReference type="Proteomes" id="UP000288716"/>
    </source>
</evidence>
<dbReference type="STRING" id="299467.A0A443RY95"/>
<dbReference type="SUPFAM" id="SSF53822">
    <property type="entry name" value="Periplasmic binding protein-like I"/>
    <property type="match status" value="1"/>
</dbReference>
<name>A0A443RY95_9ACAR</name>
<dbReference type="EMBL" id="NCKV01018361">
    <property type="protein sequence ID" value="RWS20313.1"/>
    <property type="molecule type" value="Genomic_DNA"/>
</dbReference>
<keyword evidence="2" id="KW-0812">Transmembrane</keyword>
<keyword evidence="5 9" id="KW-0675">Receptor</keyword>
<dbReference type="OrthoDB" id="425344at2759"/>
<dbReference type="InterPro" id="IPR000337">
    <property type="entry name" value="GPCR_3"/>
</dbReference>
<dbReference type="Proteomes" id="UP000288716">
    <property type="component" value="Unassembled WGS sequence"/>
</dbReference>
<dbReference type="Gene3D" id="3.40.50.2300">
    <property type="match status" value="2"/>
</dbReference>
<feature type="chain" id="PRO_5019095981" evidence="7">
    <location>
        <begin position="23"/>
        <end position="416"/>
    </location>
</feature>
<dbReference type="PRINTS" id="PR00248">
    <property type="entry name" value="GPCRMGR"/>
</dbReference>
<protein>
    <submittedName>
        <fullName evidence="9">Metabotropic glutamate receptor 3-like protein</fullName>
    </submittedName>
</protein>
<sequence>MFLTKCITLCATILLCSNHVISVNVHMNGDIIIGATFHIKNNGESGYTAKFFKSGIEDLEVFYYAIDKVNTLNLVPGVKFGGHAVDSNDVKMDEAAFTQFTQIRDAKEETEKPMFLGVIDGSRGNYSAIIKSKLTMLNIPTLVVPNSPAVFFDKSEYNMVAKTFTTVFNDYNPLIAILKKMNVNKVQVIVSDAKRRKHILDFLIQNGIQTEKVHQLKYPQNDECETVVNELIAHKSIRTVLLFNQHVDACIFDFVNKKQPKNDFQWISDHSIGVMQLSGYESMVKGLISVNVAPVGIARPNQLPEFKSIKNYSMTLTPNNNKRNIWFREFFEDQFNCYSGRLNRSETRIRCGDNIKFQNERDIFYETILNGVYAFAYAFKNAWLYKCGKTFGICKELREMNGEQFFNDYLMKVNFT</sequence>
<dbReference type="Pfam" id="PF01094">
    <property type="entry name" value="ANF_receptor"/>
    <property type="match status" value="1"/>
</dbReference>
<dbReference type="GO" id="GO:0004930">
    <property type="term" value="F:G protein-coupled receptor activity"/>
    <property type="evidence" value="ECO:0007669"/>
    <property type="project" value="InterPro"/>
</dbReference>
<dbReference type="GO" id="GO:0016020">
    <property type="term" value="C:membrane"/>
    <property type="evidence" value="ECO:0007669"/>
    <property type="project" value="UniProtKB-SubCell"/>
</dbReference>
<evidence type="ECO:0000259" key="8">
    <source>
        <dbReference type="Pfam" id="PF01094"/>
    </source>
</evidence>
<reference evidence="9 10" key="1">
    <citation type="journal article" date="2018" name="Gigascience">
        <title>Genomes of trombidid mites reveal novel predicted allergens and laterally-transferred genes associated with secondary metabolism.</title>
        <authorList>
            <person name="Dong X."/>
            <person name="Chaisiri K."/>
            <person name="Xia D."/>
            <person name="Armstrong S.D."/>
            <person name="Fang Y."/>
            <person name="Donnelly M.J."/>
            <person name="Kadowaki T."/>
            <person name="McGarry J.W."/>
            <person name="Darby A.C."/>
            <person name="Makepeace B.L."/>
        </authorList>
    </citation>
    <scope>NUCLEOTIDE SEQUENCE [LARGE SCALE GENOMIC DNA]</scope>
    <source>
        <strain evidence="9">UoL-UT</strain>
    </source>
</reference>
<dbReference type="InterPro" id="IPR050726">
    <property type="entry name" value="mGluR"/>
</dbReference>
<dbReference type="VEuPathDB" id="VectorBase:LDEU011727"/>
<dbReference type="InterPro" id="IPR001828">
    <property type="entry name" value="ANF_lig-bd_rcpt"/>
</dbReference>
<organism evidence="9 10">
    <name type="scientific">Leptotrombidium deliense</name>
    <dbReference type="NCBI Taxonomy" id="299467"/>
    <lineage>
        <taxon>Eukaryota</taxon>
        <taxon>Metazoa</taxon>
        <taxon>Ecdysozoa</taxon>
        <taxon>Arthropoda</taxon>
        <taxon>Chelicerata</taxon>
        <taxon>Arachnida</taxon>
        <taxon>Acari</taxon>
        <taxon>Acariformes</taxon>
        <taxon>Trombidiformes</taxon>
        <taxon>Prostigmata</taxon>
        <taxon>Anystina</taxon>
        <taxon>Parasitengona</taxon>
        <taxon>Trombiculoidea</taxon>
        <taxon>Trombiculidae</taxon>
        <taxon>Leptotrombidium</taxon>
    </lineage>
</organism>
<keyword evidence="7" id="KW-0732">Signal</keyword>